<keyword evidence="4 7" id="KW-0812">Transmembrane</keyword>
<dbReference type="EMBL" id="JAAAMJ010000050">
    <property type="protein sequence ID" value="NDV89475.1"/>
    <property type="molecule type" value="Genomic_DNA"/>
</dbReference>
<dbReference type="AlphaFoldDB" id="A0A6L9MP19"/>
<evidence type="ECO:0000256" key="3">
    <source>
        <dbReference type="ARBA" id="ARBA00022475"/>
    </source>
</evidence>
<keyword evidence="6 7" id="KW-0472">Membrane</keyword>
<evidence type="ECO:0000313" key="9">
    <source>
        <dbReference type="Proteomes" id="UP000476332"/>
    </source>
</evidence>
<dbReference type="PANTHER" id="PTHR34584">
    <property type="entry name" value="NA(+)/H(+) ANTIPORTER SUBUNIT E1"/>
    <property type="match status" value="1"/>
</dbReference>
<keyword evidence="5 7" id="KW-1133">Transmembrane helix</keyword>
<evidence type="ECO:0000256" key="5">
    <source>
        <dbReference type="ARBA" id="ARBA00022989"/>
    </source>
</evidence>
<dbReference type="Pfam" id="PF01899">
    <property type="entry name" value="MNHE"/>
    <property type="match status" value="1"/>
</dbReference>
<comment type="caution">
    <text evidence="8">The sequence shown here is derived from an EMBL/GenBank/DDBJ whole genome shotgun (WGS) entry which is preliminary data.</text>
</comment>
<name>A0A6L9MP19_9HYPH</name>
<feature type="transmembrane region" description="Helical" evidence="7">
    <location>
        <begin position="50"/>
        <end position="71"/>
    </location>
</feature>
<sequence length="147" mass="15528">MAAARRLVLFAALWFVLTDGEGAALGAVVVLAASWLSLRLLPTTRPLRMSALLAIVPGFVWRSLLGGVDVARRALDPRLPLDPGWIEIPVDLTDGGRVALGGELSLMPGTLVAGSANGRLLVHVLDRQQDTVSAVRNEAMRMGKVAG</sequence>
<gene>
    <name evidence="8" type="ORF">GTW51_22805</name>
</gene>
<proteinExistence type="inferred from homology"/>
<evidence type="ECO:0000256" key="1">
    <source>
        <dbReference type="ARBA" id="ARBA00004651"/>
    </source>
</evidence>
<comment type="subcellular location">
    <subcellularLocation>
        <location evidence="1">Cell membrane</location>
        <topology evidence="1">Multi-pass membrane protein</topology>
    </subcellularLocation>
</comment>
<reference evidence="8 9" key="1">
    <citation type="submission" date="2020-01" db="EMBL/GenBank/DDBJ databases">
        <title>Genomes of bacteria type strains.</title>
        <authorList>
            <person name="Chen J."/>
            <person name="Zhu S."/>
            <person name="Chen J."/>
        </authorList>
    </citation>
    <scope>NUCLEOTIDE SEQUENCE [LARGE SCALE GENOMIC DNA]</scope>
    <source>
        <strain evidence="8 9">KCTC 52919</strain>
    </source>
</reference>
<dbReference type="Proteomes" id="UP000476332">
    <property type="component" value="Unassembled WGS sequence"/>
</dbReference>
<evidence type="ECO:0000256" key="7">
    <source>
        <dbReference type="SAM" id="Phobius"/>
    </source>
</evidence>
<keyword evidence="3" id="KW-1003">Cell membrane</keyword>
<organism evidence="8 9">
    <name type="scientific">Aurantimonas aggregata</name>
    <dbReference type="NCBI Taxonomy" id="2047720"/>
    <lineage>
        <taxon>Bacteria</taxon>
        <taxon>Pseudomonadati</taxon>
        <taxon>Pseudomonadota</taxon>
        <taxon>Alphaproteobacteria</taxon>
        <taxon>Hyphomicrobiales</taxon>
        <taxon>Aurantimonadaceae</taxon>
        <taxon>Aurantimonas</taxon>
    </lineage>
</organism>
<evidence type="ECO:0000256" key="2">
    <source>
        <dbReference type="ARBA" id="ARBA00006228"/>
    </source>
</evidence>
<dbReference type="GO" id="GO:0005886">
    <property type="term" value="C:plasma membrane"/>
    <property type="evidence" value="ECO:0007669"/>
    <property type="project" value="UniProtKB-SubCell"/>
</dbReference>
<keyword evidence="9" id="KW-1185">Reference proteome</keyword>
<evidence type="ECO:0008006" key="10">
    <source>
        <dbReference type="Google" id="ProtNLM"/>
    </source>
</evidence>
<evidence type="ECO:0000256" key="6">
    <source>
        <dbReference type="ARBA" id="ARBA00023136"/>
    </source>
</evidence>
<accession>A0A6L9MP19</accession>
<protein>
    <recommendedName>
        <fullName evidence="10">Sodium:proton antiporter</fullName>
    </recommendedName>
</protein>
<evidence type="ECO:0000313" key="8">
    <source>
        <dbReference type="EMBL" id="NDV89475.1"/>
    </source>
</evidence>
<evidence type="ECO:0000256" key="4">
    <source>
        <dbReference type="ARBA" id="ARBA00022692"/>
    </source>
</evidence>
<dbReference type="GO" id="GO:0008324">
    <property type="term" value="F:monoatomic cation transmembrane transporter activity"/>
    <property type="evidence" value="ECO:0007669"/>
    <property type="project" value="InterPro"/>
</dbReference>
<comment type="similarity">
    <text evidence="2">Belongs to the CPA3 antiporters (TC 2.A.63) subunit E family.</text>
</comment>
<dbReference type="PANTHER" id="PTHR34584:SF1">
    <property type="entry name" value="NA(+)_H(+) ANTIPORTER SUBUNIT E1"/>
    <property type="match status" value="1"/>
</dbReference>
<dbReference type="InterPro" id="IPR002758">
    <property type="entry name" value="Cation_antiport_E"/>
</dbReference>